<gene>
    <name evidence="1" type="ORF">ACFFGH_13735</name>
</gene>
<evidence type="ECO:0000313" key="1">
    <source>
        <dbReference type="EMBL" id="MFC0678906.1"/>
    </source>
</evidence>
<organism evidence="1 2">
    <name type="scientific">Lysobacter korlensis</name>
    <dbReference type="NCBI Taxonomy" id="553636"/>
    <lineage>
        <taxon>Bacteria</taxon>
        <taxon>Pseudomonadati</taxon>
        <taxon>Pseudomonadota</taxon>
        <taxon>Gammaproteobacteria</taxon>
        <taxon>Lysobacterales</taxon>
        <taxon>Lysobacteraceae</taxon>
        <taxon>Lysobacter</taxon>
    </lineage>
</organism>
<dbReference type="RefSeq" id="WP_386669167.1">
    <property type="nucleotide sequence ID" value="NZ_JBHLTG010000003.1"/>
</dbReference>
<evidence type="ECO:0000313" key="2">
    <source>
        <dbReference type="Proteomes" id="UP001589896"/>
    </source>
</evidence>
<sequence length="574" mass="59754">MYTMTISPKAATQRGAALLVGVLLLLLASVITLLALRVGAFEARSTGNDIRAKLVNEVAEAGLAQGFEYLMRQQPALMEDDTAWVACGATEVAFPCGAVTAQTYDHDADPATPAVSRRSTMYRLANSGHADANFPDEMNGAMLTLPNKLTVAGAVGFPVAYGVAPVLCYVANRKLGESASSPIRCTTGPDVASSRRIATFVSVAQMPGESARTTLTQTVGRFALVDNPIGKPPIISSGSVNVTGGLQVVTNPNGGGNGVPVSVWTRKNVDKTGTPNTCYADEFFRYGAKNNAPPTLLGNTIVCDTCQCTNDRTLSFDKSGNAIDEGMDILDVEGTSADRGVGTNYNVRSDALSYPVCEFPPDVFAHIFGVAAWEDMDADCFAEKKVMAQFINPNTGVEVTIGADEAFLYANAAAIVNPTAAGLPLRAPEQVPSAAYPSSTLSGLIWCQSNCDIGSNTQLGTPTQPVIVVIDGTARIQGRVFGMVFIRSLTGGTLTPAAGYTMTSAEVATGGGATLDMNAGAVVYGALVVHGKVDKANGTAAVVFDGKVLGALGDNPNNNRYATLPGAWNDSVSY</sequence>
<accession>A0ABV6RPI7</accession>
<protein>
    <recommendedName>
        <fullName evidence="3">Type 4 fimbrial biogenesis protein PilX N-terminal domain-containing protein</fullName>
    </recommendedName>
</protein>
<reference evidence="1 2" key="1">
    <citation type="submission" date="2024-09" db="EMBL/GenBank/DDBJ databases">
        <authorList>
            <person name="Sun Q."/>
            <person name="Mori K."/>
        </authorList>
    </citation>
    <scope>NUCLEOTIDE SEQUENCE [LARGE SCALE GENOMIC DNA]</scope>
    <source>
        <strain evidence="1 2">KCTC 23076</strain>
    </source>
</reference>
<comment type="caution">
    <text evidence="1">The sequence shown here is derived from an EMBL/GenBank/DDBJ whole genome shotgun (WGS) entry which is preliminary data.</text>
</comment>
<proteinExistence type="predicted"/>
<keyword evidence="2" id="KW-1185">Reference proteome</keyword>
<dbReference type="EMBL" id="JBHLTG010000003">
    <property type="protein sequence ID" value="MFC0678906.1"/>
    <property type="molecule type" value="Genomic_DNA"/>
</dbReference>
<name>A0ABV6RPI7_9GAMM</name>
<dbReference type="Proteomes" id="UP001589896">
    <property type="component" value="Unassembled WGS sequence"/>
</dbReference>
<evidence type="ECO:0008006" key="3">
    <source>
        <dbReference type="Google" id="ProtNLM"/>
    </source>
</evidence>